<dbReference type="InterPro" id="IPR001466">
    <property type="entry name" value="Beta-lactam-related"/>
</dbReference>
<evidence type="ECO:0000256" key="2">
    <source>
        <dbReference type="SAM" id="SignalP"/>
    </source>
</evidence>
<organism evidence="4 5">
    <name type="scientific">Mycena albidolilacea</name>
    <dbReference type="NCBI Taxonomy" id="1033008"/>
    <lineage>
        <taxon>Eukaryota</taxon>
        <taxon>Fungi</taxon>
        <taxon>Dikarya</taxon>
        <taxon>Basidiomycota</taxon>
        <taxon>Agaricomycotina</taxon>
        <taxon>Agaricomycetes</taxon>
        <taxon>Agaricomycetidae</taxon>
        <taxon>Agaricales</taxon>
        <taxon>Marasmiineae</taxon>
        <taxon>Mycenaceae</taxon>
        <taxon>Mycena</taxon>
    </lineage>
</organism>
<evidence type="ECO:0000313" key="4">
    <source>
        <dbReference type="EMBL" id="KAJ7348676.1"/>
    </source>
</evidence>
<dbReference type="EMBL" id="JARIHO010000017">
    <property type="protein sequence ID" value="KAJ7348676.1"/>
    <property type="molecule type" value="Genomic_DNA"/>
</dbReference>
<evidence type="ECO:0000256" key="1">
    <source>
        <dbReference type="ARBA" id="ARBA00038215"/>
    </source>
</evidence>
<gene>
    <name evidence="4" type="ORF">DFH08DRAFT_1080003</name>
</gene>
<dbReference type="PANTHER" id="PTHR46825">
    <property type="entry name" value="D-ALANYL-D-ALANINE-CARBOXYPEPTIDASE/ENDOPEPTIDASE AMPH"/>
    <property type="match status" value="1"/>
</dbReference>
<dbReference type="SUPFAM" id="SSF56601">
    <property type="entry name" value="beta-lactamase/transpeptidase-like"/>
    <property type="match status" value="1"/>
</dbReference>
<feature type="signal peptide" evidence="2">
    <location>
        <begin position="1"/>
        <end position="17"/>
    </location>
</feature>
<comment type="similarity">
    <text evidence="1">Belongs to the peptidase S12 family.</text>
</comment>
<evidence type="ECO:0000313" key="5">
    <source>
        <dbReference type="Proteomes" id="UP001218218"/>
    </source>
</evidence>
<accession>A0AAD7A3L9</accession>
<reference evidence="4" key="1">
    <citation type="submission" date="2023-03" db="EMBL/GenBank/DDBJ databases">
        <title>Massive genome expansion in bonnet fungi (Mycena s.s.) driven by repeated elements and novel gene families across ecological guilds.</title>
        <authorList>
            <consortium name="Lawrence Berkeley National Laboratory"/>
            <person name="Harder C.B."/>
            <person name="Miyauchi S."/>
            <person name="Viragh M."/>
            <person name="Kuo A."/>
            <person name="Thoen E."/>
            <person name="Andreopoulos B."/>
            <person name="Lu D."/>
            <person name="Skrede I."/>
            <person name="Drula E."/>
            <person name="Henrissat B."/>
            <person name="Morin E."/>
            <person name="Kohler A."/>
            <person name="Barry K."/>
            <person name="LaButti K."/>
            <person name="Morin E."/>
            <person name="Salamov A."/>
            <person name="Lipzen A."/>
            <person name="Mereny Z."/>
            <person name="Hegedus B."/>
            <person name="Baldrian P."/>
            <person name="Stursova M."/>
            <person name="Weitz H."/>
            <person name="Taylor A."/>
            <person name="Grigoriev I.V."/>
            <person name="Nagy L.G."/>
            <person name="Martin F."/>
            <person name="Kauserud H."/>
        </authorList>
    </citation>
    <scope>NUCLEOTIDE SEQUENCE</scope>
    <source>
        <strain evidence="4">CBHHK002</strain>
    </source>
</reference>
<dbReference type="InterPro" id="IPR050491">
    <property type="entry name" value="AmpC-like"/>
</dbReference>
<dbReference type="Gene3D" id="3.40.710.10">
    <property type="entry name" value="DD-peptidase/beta-lactamase superfamily"/>
    <property type="match status" value="1"/>
</dbReference>
<name>A0AAD7A3L9_9AGAR</name>
<sequence length="570" mass="60946">MIFYTIVVPLILTATLGRSTQTPRGNSSSGGVLDENLSSLIQGLMQANNITGMSLGIVSPNGDVEFGAWGNKTESGESIAPDTIFGIGSLSKGFLSASLGILMQDFANGTNTTALPSGVTKFDWDTKVSDLLPGEWKTEDEFSTYKADLRDLLSHVTGLPSHDMSYSSKDSPRDLVLRMRHLRAAYEFRQLLEYNNQMYITGSYVVAKLSGMAYRDFVEKRIMLPLNMSSSTMHPDRVSKSDRFSQTWTPSGRRIPFFATEQTVDIIAGAGGVISTAEDLLLWAKLILNGGVNSVTNTTIIPKATFDLATTGQSVLINQGDGLLSPIEYGLGWARTAYRGHELILHNGGAPGVSSMCTVYPQDGFAVVVLANTAGTGTQNVALAVADRILGLPSPSSAAGPAPANVASPAPKASAPAIPPNVLSGLAGTYSNVGYGNFTLCSPAQTTSPTSPQCAGVVQDFAKVDMAAGKPSNSAELYSAWSRFWGTHLRLTPASGNDYVAQLTTLYVDGYGENHTPFEDALDDFRFKITFMEEKGKVVGLGFFVAENESWRVKKGGSVRDTADAWFDKL</sequence>
<keyword evidence="2" id="KW-0732">Signal</keyword>
<dbReference type="AlphaFoldDB" id="A0AAD7A3L9"/>
<feature type="chain" id="PRO_5042082746" evidence="2">
    <location>
        <begin position="18"/>
        <end position="570"/>
    </location>
</feature>
<dbReference type="Pfam" id="PF00144">
    <property type="entry name" value="Beta-lactamase"/>
    <property type="match status" value="1"/>
</dbReference>
<protein>
    <submittedName>
        <fullName evidence="4">Beta-lactamase/transpeptidase-like protein</fullName>
    </submittedName>
</protein>
<comment type="caution">
    <text evidence="4">The sequence shown here is derived from an EMBL/GenBank/DDBJ whole genome shotgun (WGS) entry which is preliminary data.</text>
</comment>
<dbReference type="PANTHER" id="PTHR46825:SF15">
    <property type="entry name" value="BETA-LACTAMASE-RELATED DOMAIN-CONTAINING PROTEIN"/>
    <property type="match status" value="1"/>
</dbReference>
<feature type="domain" description="Beta-lactamase-related" evidence="3">
    <location>
        <begin position="38"/>
        <end position="383"/>
    </location>
</feature>
<dbReference type="InterPro" id="IPR012338">
    <property type="entry name" value="Beta-lactam/transpept-like"/>
</dbReference>
<keyword evidence="5" id="KW-1185">Reference proteome</keyword>
<proteinExistence type="inferred from homology"/>
<evidence type="ECO:0000259" key="3">
    <source>
        <dbReference type="Pfam" id="PF00144"/>
    </source>
</evidence>
<dbReference type="Proteomes" id="UP001218218">
    <property type="component" value="Unassembled WGS sequence"/>
</dbReference>